<keyword evidence="1" id="KW-1133">Transmembrane helix</keyword>
<dbReference type="Proteomes" id="UP000002007">
    <property type="component" value="Chromosome"/>
</dbReference>
<organism evidence="2 3">
    <name type="scientific">Renibacterium salmoninarum (strain ATCC 33209 / DSM 20767 / JCM 11484 / NBRC 15589 / NCIMB 2235)</name>
    <dbReference type="NCBI Taxonomy" id="288705"/>
    <lineage>
        <taxon>Bacteria</taxon>
        <taxon>Bacillati</taxon>
        <taxon>Actinomycetota</taxon>
        <taxon>Actinomycetes</taxon>
        <taxon>Micrococcales</taxon>
        <taxon>Micrococcaceae</taxon>
        <taxon>Renibacterium</taxon>
    </lineage>
</organism>
<keyword evidence="1" id="KW-0812">Transmembrane</keyword>
<dbReference type="AlphaFoldDB" id="A9WV60"/>
<gene>
    <name evidence="2" type="ordered locus">RSal33209_3371</name>
</gene>
<evidence type="ECO:0000256" key="1">
    <source>
        <dbReference type="SAM" id="Phobius"/>
    </source>
</evidence>
<feature type="transmembrane region" description="Helical" evidence="1">
    <location>
        <begin position="36"/>
        <end position="59"/>
    </location>
</feature>
<protein>
    <submittedName>
        <fullName evidence="2">Transporter, drug/metabolite exporter family</fullName>
    </submittedName>
</protein>
<accession>A9WV60</accession>
<name>A9WV60_RENSM</name>
<keyword evidence="3" id="KW-1185">Reference proteome</keyword>
<dbReference type="STRING" id="288705.RSal33209_3371"/>
<proteinExistence type="predicted"/>
<evidence type="ECO:0000313" key="3">
    <source>
        <dbReference type="Proteomes" id="UP000002007"/>
    </source>
</evidence>
<dbReference type="KEGG" id="rsa:RSal33209_3371"/>
<dbReference type="EMBL" id="CP000910">
    <property type="protein sequence ID" value="ABY25081.1"/>
    <property type="molecule type" value="Genomic_DNA"/>
</dbReference>
<dbReference type="RefSeq" id="WP_012246718.1">
    <property type="nucleotide sequence ID" value="NC_010168.1"/>
</dbReference>
<sequence>MRKVNLLALGLVLAAAVARAVWNLAAKKAGTGGVPFLWLASLCSAVILAPLGIWGILAFSGQ</sequence>
<dbReference type="HOGENOM" id="CLU_2901038_0_0_11"/>
<keyword evidence="1" id="KW-0472">Membrane</keyword>
<reference evidence="3" key="1">
    <citation type="journal article" date="2008" name="J. Bacteriol.">
        <title>Genome sequence of the fish pathogen Renibacterium salmoninarum suggests reductive evolution away from an environmental Arthrobacter ancestor.</title>
        <authorList>
            <person name="Wiens G.D."/>
            <person name="Rockey D.D."/>
            <person name="Wu Z."/>
            <person name="Chang J."/>
            <person name="Levy R."/>
            <person name="Crane S."/>
            <person name="Chen D.S."/>
            <person name="Capri G.R."/>
            <person name="Burnett J.R."/>
            <person name="Sudheesh P.S."/>
            <person name="Schipma M.J."/>
            <person name="Burd H."/>
            <person name="Bhattacharyya A."/>
            <person name="Rhodes L.D."/>
            <person name="Kaul R."/>
            <person name="Strom M.S."/>
        </authorList>
    </citation>
    <scope>NUCLEOTIDE SEQUENCE [LARGE SCALE GENOMIC DNA]</scope>
    <source>
        <strain evidence="3">ATCC 33209 / DSM 20767 / JCM 11484 / NBRC 15589 / NCIMB 2235</strain>
    </source>
</reference>
<evidence type="ECO:0000313" key="2">
    <source>
        <dbReference type="EMBL" id="ABY25081.1"/>
    </source>
</evidence>